<dbReference type="InterPro" id="IPR008929">
    <property type="entry name" value="Chondroitin_lyas"/>
</dbReference>
<gene>
    <name evidence="6" type="ORF">GCM10010981_08330</name>
</gene>
<dbReference type="Pfam" id="PF05426">
    <property type="entry name" value="Alginate_lyase"/>
    <property type="match status" value="1"/>
</dbReference>
<feature type="chain" id="PRO_5047517528" description="Alginate lyase domain-containing protein" evidence="4">
    <location>
        <begin position="21"/>
        <end position="421"/>
    </location>
</feature>
<feature type="region of interest" description="Disordered" evidence="3">
    <location>
        <begin position="400"/>
        <end position="421"/>
    </location>
</feature>
<organism evidence="6 7">
    <name type="scientific">Dyella nitratireducens</name>
    <dbReference type="NCBI Taxonomy" id="1849580"/>
    <lineage>
        <taxon>Bacteria</taxon>
        <taxon>Pseudomonadati</taxon>
        <taxon>Pseudomonadota</taxon>
        <taxon>Gammaproteobacteria</taxon>
        <taxon>Lysobacterales</taxon>
        <taxon>Rhodanobacteraceae</taxon>
        <taxon>Dyella</taxon>
    </lineage>
</organism>
<evidence type="ECO:0000256" key="3">
    <source>
        <dbReference type="SAM" id="MobiDB-lite"/>
    </source>
</evidence>
<proteinExistence type="predicted"/>
<feature type="signal peptide" evidence="4">
    <location>
        <begin position="1"/>
        <end position="20"/>
    </location>
</feature>
<evidence type="ECO:0000256" key="1">
    <source>
        <dbReference type="ARBA" id="ARBA00022729"/>
    </source>
</evidence>
<sequence>MRRTAGCLLLGLFVSGQVVAQTVLVHPGVLVTNNQLNYVRDHIGQEPWKSALALVLSNGNAKYTNLDYVPHPRETVDCGSSSNPDNGCHEETDDATAAYTQALLWRYTRNKKYATNAVDILNAWANTLKGGHTNENAPLQAAWAAELFTRAAEIVKYYDPGGGPDGGNYWSQDDKDKVAKMFKDQYLPSIEQMFDTQSKYACYNGNWHASGIEAMLNIAVFNRNTTLFDDAVAKWRGLVPAYIYLKSDGPLPRRTPWCPRNDTQIVKQWFVPSDWIDGLSQETCRDEGHVAYGFAAIINAAETARIQGVDLYGAEAERITKAMEFHARFQNGGSPPALSCGTPPQDVVINHGMIGTLEIGYNHYAIRQGMSLPETQKFLEQTRPTSGEFHYRWETLTHGLTGNADAKQGRKKHSHQVKKEQ</sequence>
<keyword evidence="2" id="KW-0456">Lyase</keyword>
<dbReference type="InterPro" id="IPR008397">
    <property type="entry name" value="Alginate_lyase_dom"/>
</dbReference>
<evidence type="ECO:0000313" key="7">
    <source>
        <dbReference type="Proteomes" id="UP000620046"/>
    </source>
</evidence>
<keyword evidence="7" id="KW-1185">Reference proteome</keyword>
<name>A0ABQ1FMA7_9GAMM</name>
<evidence type="ECO:0000313" key="6">
    <source>
        <dbReference type="EMBL" id="GGA22454.1"/>
    </source>
</evidence>
<evidence type="ECO:0000256" key="2">
    <source>
        <dbReference type="ARBA" id="ARBA00023239"/>
    </source>
</evidence>
<dbReference type="Gene3D" id="1.50.10.100">
    <property type="entry name" value="Chondroitin AC/alginate lyase"/>
    <property type="match status" value="1"/>
</dbReference>
<dbReference type="Proteomes" id="UP000620046">
    <property type="component" value="Unassembled WGS sequence"/>
</dbReference>
<reference evidence="7" key="1">
    <citation type="journal article" date="2019" name="Int. J. Syst. Evol. Microbiol.">
        <title>The Global Catalogue of Microorganisms (GCM) 10K type strain sequencing project: providing services to taxonomists for standard genome sequencing and annotation.</title>
        <authorList>
            <consortium name="The Broad Institute Genomics Platform"/>
            <consortium name="The Broad Institute Genome Sequencing Center for Infectious Disease"/>
            <person name="Wu L."/>
            <person name="Ma J."/>
        </authorList>
    </citation>
    <scope>NUCLEOTIDE SEQUENCE [LARGE SCALE GENOMIC DNA]</scope>
    <source>
        <strain evidence="7">CGMCC 1.15439</strain>
    </source>
</reference>
<protein>
    <recommendedName>
        <fullName evidence="5">Alginate lyase domain-containing protein</fullName>
    </recommendedName>
</protein>
<dbReference type="EMBL" id="BMJA01000001">
    <property type="protein sequence ID" value="GGA22454.1"/>
    <property type="molecule type" value="Genomic_DNA"/>
</dbReference>
<keyword evidence="1 4" id="KW-0732">Signal</keyword>
<feature type="domain" description="Alginate lyase" evidence="5">
    <location>
        <begin position="65"/>
        <end position="331"/>
    </location>
</feature>
<comment type="caution">
    <text evidence="6">The sequence shown here is derived from an EMBL/GenBank/DDBJ whole genome shotgun (WGS) entry which is preliminary data.</text>
</comment>
<feature type="compositionally biased region" description="Basic residues" evidence="3">
    <location>
        <begin position="409"/>
        <end position="421"/>
    </location>
</feature>
<accession>A0ABQ1FMA7</accession>
<evidence type="ECO:0000259" key="5">
    <source>
        <dbReference type="Pfam" id="PF05426"/>
    </source>
</evidence>
<evidence type="ECO:0000256" key="4">
    <source>
        <dbReference type="SAM" id="SignalP"/>
    </source>
</evidence>
<dbReference type="SUPFAM" id="SSF48230">
    <property type="entry name" value="Chondroitin AC/alginate lyase"/>
    <property type="match status" value="1"/>
</dbReference>